<dbReference type="PANTHER" id="PTHR12526">
    <property type="entry name" value="GLYCOSYLTRANSFERASE"/>
    <property type="match status" value="1"/>
</dbReference>
<gene>
    <name evidence="3" type="ORF">BJP36_04985</name>
</gene>
<protein>
    <submittedName>
        <fullName evidence="3">Glycosyltransferase family 4 protein</fullName>
    </submittedName>
</protein>
<dbReference type="Proteomes" id="UP000176944">
    <property type="component" value="Chromosome"/>
</dbReference>
<sequence>MNITLVISSLSCGGAERALVLLAEGFVEKGHQVTLITLAGKERDFYKLSPKVSRLALNIAGASHNPMQALRNNLHRCLVLRKAIKSTNPDVVISHLGATNILTILSLIKTNLPTIITEHCYTTEIYNKHKKYKFRKLVYKYANKLVSVSKELDQSFQWLNPSKRVVIYNPIVKIPENDLIEDHVLDNLGIDSHKNWITSMGRLTKQKGFDILISAFSKIAHKYPDWQILIIGEGHLKSELLALINQLNLSDQVVLVGRLTNPFTVLKKSELFVMASRWEGFPMVHCEALACGLPVIATDCPTGPNEIIRHNVDGVLVPNEDVEALATAMENLMSNSEERQCLASRATEVTKRFSLEKILQDWEKLCEEVSK</sequence>
<evidence type="ECO:0000313" key="3">
    <source>
        <dbReference type="EMBL" id="AOY79368.1"/>
    </source>
</evidence>
<dbReference type="SUPFAM" id="SSF53756">
    <property type="entry name" value="UDP-Glycosyltransferase/glycogen phosphorylase"/>
    <property type="match status" value="1"/>
</dbReference>
<dbReference type="InterPro" id="IPR028098">
    <property type="entry name" value="Glyco_trans_4-like_N"/>
</dbReference>
<evidence type="ECO:0000259" key="2">
    <source>
        <dbReference type="Pfam" id="PF13439"/>
    </source>
</evidence>
<dbReference type="GO" id="GO:0016757">
    <property type="term" value="F:glycosyltransferase activity"/>
    <property type="evidence" value="ECO:0007669"/>
    <property type="project" value="InterPro"/>
</dbReference>
<name>A0A1D9FVG3_MOOP1</name>
<feature type="domain" description="Glycosyltransferase subfamily 4-like N-terminal" evidence="2">
    <location>
        <begin position="13"/>
        <end position="171"/>
    </location>
</feature>
<organism evidence="3 4">
    <name type="scientific">Moorena producens (strain JHB)</name>
    <dbReference type="NCBI Taxonomy" id="1454205"/>
    <lineage>
        <taxon>Bacteria</taxon>
        <taxon>Bacillati</taxon>
        <taxon>Cyanobacteriota</taxon>
        <taxon>Cyanophyceae</taxon>
        <taxon>Coleofasciculales</taxon>
        <taxon>Coleofasciculaceae</taxon>
        <taxon>Moorena</taxon>
    </lineage>
</organism>
<dbReference type="Pfam" id="PF00534">
    <property type="entry name" value="Glycos_transf_1"/>
    <property type="match status" value="1"/>
</dbReference>
<accession>A0A1D9FVG3</accession>
<feature type="domain" description="Glycosyl transferase family 1" evidence="1">
    <location>
        <begin position="187"/>
        <end position="347"/>
    </location>
</feature>
<dbReference type="AlphaFoldDB" id="A0A1D9FVG3"/>
<dbReference type="CDD" id="cd03820">
    <property type="entry name" value="GT4_AmsD-like"/>
    <property type="match status" value="1"/>
</dbReference>
<dbReference type="EMBL" id="CP017708">
    <property type="protein sequence ID" value="AOY79368.1"/>
    <property type="molecule type" value="Genomic_DNA"/>
</dbReference>
<dbReference type="Pfam" id="PF13439">
    <property type="entry name" value="Glyco_transf_4"/>
    <property type="match status" value="1"/>
</dbReference>
<dbReference type="Gene3D" id="3.40.50.2000">
    <property type="entry name" value="Glycogen Phosphorylase B"/>
    <property type="match status" value="2"/>
</dbReference>
<dbReference type="InterPro" id="IPR001296">
    <property type="entry name" value="Glyco_trans_1"/>
</dbReference>
<evidence type="ECO:0000313" key="4">
    <source>
        <dbReference type="Proteomes" id="UP000176944"/>
    </source>
</evidence>
<evidence type="ECO:0000259" key="1">
    <source>
        <dbReference type="Pfam" id="PF00534"/>
    </source>
</evidence>
<reference evidence="4" key="1">
    <citation type="submission" date="2016-10" db="EMBL/GenBank/DDBJ databases">
        <title>Comparative genomics uncovers the prolific and rare metabolic potential of the cyanobacterial genus Moorea.</title>
        <authorList>
            <person name="Leao T."/>
            <person name="Castelao G."/>
            <person name="Korobeynikov A."/>
            <person name="Monroe E.A."/>
            <person name="Podell S."/>
            <person name="Glukhov E."/>
            <person name="Allen E."/>
            <person name="Gerwick W.H."/>
            <person name="Gerwick L."/>
        </authorList>
    </citation>
    <scope>NUCLEOTIDE SEQUENCE [LARGE SCALE GENOMIC DNA]</scope>
    <source>
        <strain evidence="4">JHB</strain>
    </source>
</reference>
<dbReference type="PANTHER" id="PTHR12526:SF630">
    <property type="entry name" value="GLYCOSYLTRANSFERASE"/>
    <property type="match status" value="1"/>
</dbReference>
<proteinExistence type="predicted"/>